<evidence type="ECO:0000313" key="2">
    <source>
        <dbReference type="EMBL" id="GAG96980.1"/>
    </source>
</evidence>
<protein>
    <submittedName>
        <fullName evidence="2">Uncharacterized protein</fullName>
    </submittedName>
</protein>
<reference evidence="2" key="1">
    <citation type="journal article" date="2014" name="Front. Microbiol.">
        <title>High frequency of phylogenetically diverse reductive dehalogenase-homologous genes in deep subseafloor sedimentary metagenomes.</title>
        <authorList>
            <person name="Kawai M."/>
            <person name="Futagami T."/>
            <person name="Toyoda A."/>
            <person name="Takaki Y."/>
            <person name="Nishi S."/>
            <person name="Hori S."/>
            <person name="Arai W."/>
            <person name="Tsubouchi T."/>
            <person name="Morono Y."/>
            <person name="Uchiyama I."/>
            <person name="Ito T."/>
            <person name="Fujiyama A."/>
            <person name="Inagaki F."/>
            <person name="Takami H."/>
        </authorList>
    </citation>
    <scope>NUCLEOTIDE SEQUENCE</scope>
    <source>
        <strain evidence="2">Expedition CK06-06</strain>
    </source>
</reference>
<name>X1BPT5_9ZZZZ</name>
<feature type="region of interest" description="Disordered" evidence="1">
    <location>
        <begin position="112"/>
        <end position="131"/>
    </location>
</feature>
<dbReference type="EMBL" id="BART01027761">
    <property type="protein sequence ID" value="GAG96980.1"/>
    <property type="molecule type" value="Genomic_DNA"/>
</dbReference>
<feature type="compositionally biased region" description="Basic residues" evidence="1">
    <location>
        <begin position="112"/>
        <end position="126"/>
    </location>
</feature>
<gene>
    <name evidence="2" type="ORF">S01H4_49131</name>
</gene>
<proteinExistence type="predicted"/>
<sequence>MVIEEFKFLEKTIELEKREELGSAYKVRSYSDKMKLMESKEIPQKPILDVLNHLFTENKEISTKTKNSISKIIYSLNDRIIILITTFGQDVIWKRNNLIYTYGWFFYVSKPKTKPSKQKKGKKKKEPKKEEITISKEILHLGDFSIPLKE</sequence>
<evidence type="ECO:0000256" key="1">
    <source>
        <dbReference type="SAM" id="MobiDB-lite"/>
    </source>
</evidence>
<dbReference type="AlphaFoldDB" id="X1BPT5"/>
<accession>X1BPT5</accession>
<feature type="non-terminal residue" evidence="2">
    <location>
        <position position="150"/>
    </location>
</feature>
<comment type="caution">
    <text evidence="2">The sequence shown here is derived from an EMBL/GenBank/DDBJ whole genome shotgun (WGS) entry which is preliminary data.</text>
</comment>
<organism evidence="2">
    <name type="scientific">marine sediment metagenome</name>
    <dbReference type="NCBI Taxonomy" id="412755"/>
    <lineage>
        <taxon>unclassified sequences</taxon>
        <taxon>metagenomes</taxon>
        <taxon>ecological metagenomes</taxon>
    </lineage>
</organism>